<reference evidence="11" key="1">
    <citation type="submission" date="2025-08" db="UniProtKB">
        <authorList>
            <consortium name="Ensembl"/>
        </authorList>
    </citation>
    <scope>IDENTIFICATION</scope>
</reference>
<dbReference type="FunFam" id="2.30.180.10:FF:000003">
    <property type="entry name" value="periostin isoform X1"/>
    <property type="match status" value="1"/>
</dbReference>
<protein>
    <submittedName>
        <fullName evidence="11">Periostin, osteoblast specific factor b</fullName>
    </submittedName>
</protein>
<evidence type="ECO:0000256" key="2">
    <source>
        <dbReference type="ARBA" id="ARBA00022479"/>
    </source>
</evidence>
<keyword evidence="5" id="KW-0732">Signal</keyword>
<dbReference type="AlphaFoldDB" id="A0A8C6SLW2"/>
<dbReference type="GO" id="GO:0050839">
    <property type="term" value="F:cell adhesion molecule binding"/>
    <property type="evidence" value="ECO:0007669"/>
    <property type="project" value="TreeGrafter"/>
</dbReference>
<dbReference type="GO" id="GO:0030198">
    <property type="term" value="P:extracellular matrix organization"/>
    <property type="evidence" value="ECO:0007669"/>
    <property type="project" value="TreeGrafter"/>
</dbReference>
<evidence type="ECO:0000313" key="11">
    <source>
        <dbReference type="Ensembl" id="ENSNMLP00000007765.1"/>
    </source>
</evidence>
<keyword evidence="4" id="KW-0272">Extracellular matrix</keyword>
<keyword evidence="12" id="KW-1185">Reference proteome</keyword>
<dbReference type="InterPro" id="IPR036378">
    <property type="entry name" value="FAS1_dom_sf"/>
</dbReference>
<proteinExistence type="predicted"/>
<feature type="domain" description="FAS1" evidence="9">
    <location>
        <begin position="447"/>
        <end position="579"/>
    </location>
</feature>
<feature type="domain" description="FAS1" evidence="9">
    <location>
        <begin position="185"/>
        <end position="316"/>
    </location>
</feature>
<dbReference type="FunFam" id="2.30.180.10:FF:000001">
    <property type="entry name" value="periostin isoform X1"/>
    <property type="match status" value="1"/>
</dbReference>
<reference evidence="11" key="2">
    <citation type="submission" date="2025-09" db="UniProtKB">
        <authorList>
            <consortium name="Ensembl"/>
        </authorList>
    </citation>
    <scope>IDENTIFICATION</scope>
</reference>
<evidence type="ECO:0000256" key="1">
    <source>
        <dbReference type="ARBA" id="ARBA00004498"/>
    </source>
</evidence>
<dbReference type="PANTHER" id="PTHR10900:SF12">
    <property type="entry name" value="PERIOSTIN"/>
    <property type="match status" value="1"/>
</dbReference>
<dbReference type="PROSITE" id="PS51041">
    <property type="entry name" value="EMI"/>
    <property type="match status" value="1"/>
</dbReference>
<dbReference type="FunFam" id="2.30.180.10:FF:000002">
    <property type="entry name" value="periostin isoform X1"/>
    <property type="match status" value="1"/>
</dbReference>
<keyword evidence="2" id="KW-0301">Gamma-carboxyglutamic acid</keyword>
<dbReference type="SMART" id="SM00554">
    <property type="entry name" value="FAS1"/>
    <property type="match status" value="4"/>
</dbReference>
<evidence type="ECO:0000256" key="6">
    <source>
        <dbReference type="ARBA" id="ARBA00022737"/>
    </source>
</evidence>
<evidence type="ECO:0000259" key="9">
    <source>
        <dbReference type="PROSITE" id="PS50213"/>
    </source>
</evidence>
<organism evidence="11 12">
    <name type="scientific">Neogobius melanostomus</name>
    <name type="common">round goby</name>
    <dbReference type="NCBI Taxonomy" id="47308"/>
    <lineage>
        <taxon>Eukaryota</taxon>
        <taxon>Metazoa</taxon>
        <taxon>Chordata</taxon>
        <taxon>Craniata</taxon>
        <taxon>Vertebrata</taxon>
        <taxon>Euteleostomi</taxon>
        <taxon>Actinopterygii</taxon>
        <taxon>Neopterygii</taxon>
        <taxon>Teleostei</taxon>
        <taxon>Neoteleostei</taxon>
        <taxon>Acanthomorphata</taxon>
        <taxon>Gobiaria</taxon>
        <taxon>Gobiiformes</taxon>
        <taxon>Gobioidei</taxon>
        <taxon>Gobiidae</taxon>
        <taxon>Benthophilinae</taxon>
        <taxon>Neogobiini</taxon>
        <taxon>Neogobius</taxon>
    </lineage>
</organism>
<keyword evidence="8" id="KW-1015">Disulfide bond</keyword>
<dbReference type="Proteomes" id="UP000694523">
    <property type="component" value="Unplaced"/>
</dbReference>
<evidence type="ECO:0000259" key="10">
    <source>
        <dbReference type="PROSITE" id="PS51041"/>
    </source>
</evidence>
<dbReference type="GO" id="GO:0007155">
    <property type="term" value="P:cell adhesion"/>
    <property type="evidence" value="ECO:0007669"/>
    <property type="project" value="UniProtKB-KW"/>
</dbReference>
<evidence type="ECO:0000256" key="5">
    <source>
        <dbReference type="ARBA" id="ARBA00022729"/>
    </source>
</evidence>
<keyword evidence="6" id="KW-0677">Repeat</keyword>
<dbReference type="FunFam" id="2.30.180.10:FF:000032">
    <property type="entry name" value="Fasciclin domain-containing protein, putative"/>
    <property type="match status" value="1"/>
</dbReference>
<feature type="domain" description="FAS1" evidence="9">
    <location>
        <begin position="49"/>
        <end position="181"/>
    </location>
</feature>
<keyword evidence="3" id="KW-0964">Secreted</keyword>
<feature type="domain" description="EMI" evidence="10">
    <location>
        <begin position="1"/>
        <end position="45"/>
    </location>
</feature>
<comment type="subcellular location">
    <subcellularLocation>
        <location evidence="1">Secreted</location>
        <location evidence="1">Extracellular space</location>
        <location evidence="1">Extracellular matrix</location>
    </subcellularLocation>
</comment>
<dbReference type="InterPro" id="IPR011489">
    <property type="entry name" value="EMI_domain"/>
</dbReference>
<evidence type="ECO:0000313" key="12">
    <source>
        <dbReference type="Proteomes" id="UP000694523"/>
    </source>
</evidence>
<dbReference type="SUPFAM" id="SSF82153">
    <property type="entry name" value="FAS1 domain"/>
    <property type="match status" value="4"/>
</dbReference>
<dbReference type="InterPro" id="IPR000782">
    <property type="entry name" value="FAS1_domain"/>
</dbReference>
<dbReference type="GO" id="GO:0031012">
    <property type="term" value="C:extracellular matrix"/>
    <property type="evidence" value="ECO:0007669"/>
    <property type="project" value="TreeGrafter"/>
</dbReference>
<evidence type="ECO:0000256" key="3">
    <source>
        <dbReference type="ARBA" id="ARBA00022525"/>
    </source>
</evidence>
<evidence type="ECO:0000256" key="8">
    <source>
        <dbReference type="ARBA" id="ARBA00023157"/>
    </source>
</evidence>
<dbReference type="InterPro" id="IPR050904">
    <property type="entry name" value="Adhesion/Biosynth-related"/>
</dbReference>
<keyword evidence="7" id="KW-0130">Cell adhesion</keyword>
<dbReference type="PROSITE" id="PS50213">
    <property type="entry name" value="FAS1"/>
    <property type="match status" value="4"/>
</dbReference>
<sequence>MGTKKKYFSTCRNWYKGSICGKKATVVYECCPGYMKLDGMRGCPAVAPIDHVYGTLAVIKATSTQTYADTSKLRPEIEGPGSFTFFAPSNEAWELLEEDVRSNLVSNVNIELYNALHYHMANKRYLTKDLKNGMTIPSMYQDLDLHIHHYPNGVVTVNCARIIHGNQVATNGVVHVIDRVIRATGSTIASVVEVDDELSTLSDVLLNAEMADKLGEAGQFTLFAPTNAAFEAMGIDVLERLQDNKDVLQALVKYHVLNSVQCSEAIMSGTSYETMEGSDLDIGCDGDSLTVNGVKMVLKKDIVTSNGVVHLIDRVLVPNAAKQVMELVETSQSTFADMVSELGLSAAMRPEAEYTLLAPFNSVFTDEVMSIDQDDLRLILENHILKNKFTLGQLYNGQRLETLGGRYMRVFIYRTAVCIENSCLVRGSKEGSNGALHLMRTLLKPAENSMYQILSTHGGFKIFLSLMESAGLTDLLKQEGDYTLFAPSDKAFASLSSSDMALLKRDINALRTILLYHFNNGVFIGGGMEPRVTNLLKTLQGSNLRVVATNSSVSVNSVLVGEPDVMATNGVVHFIDQTLYPADIPVGSQELISLFRRFITYMQFKFISGFRYQEIPLTFLKRIITRVETVPDVTKVTRVIERQPSLTKVTRVIQGEPTVTKVTRVIEGEPSITKVTRVIEGEPSITKVTRVIEGEPTLTKVTRVVSGPQYSYSAGTSNVDLAGVDLSTIEGAVDAETLAKIVRGGTRRARLGKGGRARQRVQN</sequence>
<dbReference type="Ensembl" id="ENSNMLT00000008833.1">
    <property type="protein sequence ID" value="ENSNMLP00000007765.1"/>
    <property type="gene ID" value="ENSNMLG00000004584.1"/>
</dbReference>
<evidence type="ECO:0000256" key="4">
    <source>
        <dbReference type="ARBA" id="ARBA00022530"/>
    </source>
</evidence>
<dbReference type="GO" id="GO:0005615">
    <property type="term" value="C:extracellular space"/>
    <property type="evidence" value="ECO:0007669"/>
    <property type="project" value="TreeGrafter"/>
</dbReference>
<evidence type="ECO:0000256" key="7">
    <source>
        <dbReference type="ARBA" id="ARBA00022889"/>
    </source>
</evidence>
<dbReference type="Gene3D" id="2.30.180.10">
    <property type="entry name" value="FAS1 domain"/>
    <property type="match status" value="4"/>
</dbReference>
<dbReference type="PANTHER" id="PTHR10900">
    <property type="entry name" value="PERIOSTIN-RELATED"/>
    <property type="match status" value="1"/>
</dbReference>
<dbReference type="Pfam" id="PF02469">
    <property type="entry name" value="Fasciclin"/>
    <property type="match status" value="4"/>
</dbReference>
<name>A0A8C6SLW2_9GOBI</name>
<accession>A0A8C6SLW2</accession>
<feature type="domain" description="FAS1" evidence="9">
    <location>
        <begin position="319"/>
        <end position="443"/>
    </location>
</feature>